<evidence type="ECO:0000256" key="4">
    <source>
        <dbReference type="ARBA" id="ARBA00022741"/>
    </source>
</evidence>
<dbReference type="Pfam" id="PF07714">
    <property type="entry name" value="PK_Tyr_Ser-Thr"/>
    <property type="match status" value="1"/>
</dbReference>
<dbReference type="InterPro" id="IPR020635">
    <property type="entry name" value="Tyr_kinase_cat_dom"/>
</dbReference>
<dbReference type="GO" id="GO:0043235">
    <property type="term" value="C:receptor complex"/>
    <property type="evidence" value="ECO:0007669"/>
    <property type="project" value="TreeGrafter"/>
</dbReference>
<dbReference type="PRINTS" id="PR00109">
    <property type="entry name" value="TYRKINASE"/>
</dbReference>
<feature type="non-terminal residue" evidence="11">
    <location>
        <position position="1"/>
    </location>
</feature>
<dbReference type="Proteomes" id="UP001328107">
    <property type="component" value="Unassembled WGS sequence"/>
</dbReference>
<dbReference type="GO" id="GO:0007169">
    <property type="term" value="P:cell surface receptor protein tyrosine kinase signaling pathway"/>
    <property type="evidence" value="ECO:0007669"/>
    <property type="project" value="TreeGrafter"/>
</dbReference>
<protein>
    <recommendedName>
        <fullName evidence="2">receptor protein-tyrosine kinase</fullName>
        <ecNumber evidence="2">2.7.10.1</ecNumber>
    </recommendedName>
</protein>
<feature type="non-terminal residue" evidence="11">
    <location>
        <position position="146"/>
    </location>
</feature>
<dbReference type="SMART" id="SM00219">
    <property type="entry name" value="TyrKc"/>
    <property type="match status" value="1"/>
</dbReference>
<dbReference type="PROSITE" id="PS00109">
    <property type="entry name" value="PROTEIN_KINASE_TYR"/>
    <property type="match status" value="1"/>
</dbReference>
<evidence type="ECO:0000256" key="9">
    <source>
        <dbReference type="ARBA" id="ARBA00051243"/>
    </source>
</evidence>
<evidence type="ECO:0000256" key="1">
    <source>
        <dbReference type="ARBA" id="ARBA00004308"/>
    </source>
</evidence>
<name>A0AAN5I557_9BILA</name>
<dbReference type="FunFam" id="1.10.510.10:FF:001512">
    <property type="entry name" value="Receptor tyrosine-protein kinase erbB-2"/>
    <property type="match status" value="1"/>
</dbReference>
<keyword evidence="6" id="KW-0067">ATP-binding</keyword>
<comment type="subcellular location">
    <subcellularLocation>
        <location evidence="1">Endomembrane system</location>
    </subcellularLocation>
</comment>
<evidence type="ECO:0000256" key="6">
    <source>
        <dbReference type="ARBA" id="ARBA00022840"/>
    </source>
</evidence>
<dbReference type="GO" id="GO:0005524">
    <property type="term" value="F:ATP binding"/>
    <property type="evidence" value="ECO:0007669"/>
    <property type="project" value="UniProtKB-KW"/>
</dbReference>
<dbReference type="InterPro" id="IPR008266">
    <property type="entry name" value="Tyr_kinase_AS"/>
</dbReference>
<dbReference type="GO" id="GO:0061564">
    <property type="term" value="P:axon development"/>
    <property type="evidence" value="ECO:0007669"/>
    <property type="project" value="UniProtKB-ARBA"/>
</dbReference>
<keyword evidence="4" id="KW-0547">Nucleotide-binding</keyword>
<dbReference type="PROSITE" id="PS50011">
    <property type="entry name" value="PROTEIN_KINASE_DOM"/>
    <property type="match status" value="1"/>
</dbReference>
<dbReference type="SUPFAM" id="SSF56112">
    <property type="entry name" value="Protein kinase-like (PK-like)"/>
    <property type="match status" value="1"/>
</dbReference>
<keyword evidence="12" id="KW-1185">Reference proteome</keyword>
<dbReference type="GO" id="GO:0005886">
    <property type="term" value="C:plasma membrane"/>
    <property type="evidence" value="ECO:0007669"/>
    <property type="project" value="TreeGrafter"/>
</dbReference>
<proteinExistence type="predicted"/>
<dbReference type="InterPro" id="IPR000719">
    <property type="entry name" value="Prot_kinase_dom"/>
</dbReference>
<dbReference type="GO" id="GO:0048680">
    <property type="term" value="P:positive regulation of axon regeneration"/>
    <property type="evidence" value="ECO:0007669"/>
    <property type="project" value="UniProtKB-ARBA"/>
</dbReference>
<keyword evidence="7" id="KW-0472">Membrane</keyword>
<evidence type="ECO:0000313" key="12">
    <source>
        <dbReference type="Proteomes" id="UP001328107"/>
    </source>
</evidence>
<evidence type="ECO:0000256" key="8">
    <source>
        <dbReference type="ARBA" id="ARBA00023137"/>
    </source>
</evidence>
<accession>A0AAN5I557</accession>
<keyword evidence="3" id="KW-0808">Transferase</keyword>
<keyword evidence="5" id="KW-0418">Kinase</keyword>
<evidence type="ECO:0000256" key="2">
    <source>
        <dbReference type="ARBA" id="ARBA00011902"/>
    </source>
</evidence>
<sequence>YISSRGFIHRDIAARNIMVDHDETCKIGDFGLTRSVGKEEDNYHSRGGKLPLKWMSPEAIEKYNFSFASDIWSFGVLLFEIVTLGGTPYAGWPAAEVMKFKILKFSFNFSCYLGCNMYTLMINCWSASPSARPSFSELRRQLTMLL</sequence>
<dbReference type="EMBL" id="BTRK01000005">
    <property type="protein sequence ID" value="GMR51884.1"/>
    <property type="molecule type" value="Genomic_DNA"/>
</dbReference>
<organism evidence="11 12">
    <name type="scientific">Pristionchus mayeri</name>
    <dbReference type="NCBI Taxonomy" id="1317129"/>
    <lineage>
        <taxon>Eukaryota</taxon>
        <taxon>Metazoa</taxon>
        <taxon>Ecdysozoa</taxon>
        <taxon>Nematoda</taxon>
        <taxon>Chromadorea</taxon>
        <taxon>Rhabditida</taxon>
        <taxon>Rhabditina</taxon>
        <taxon>Diplogasteromorpha</taxon>
        <taxon>Diplogasteroidea</taxon>
        <taxon>Neodiplogasteridae</taxon>
        <taxon>Pristionchus</taxon>
    </lineage>
</organism>
<dbReference type="InterPro" id="IPR050122">
    <property type="entry name" value="RTK"/>
</dbReference>
<dbReference type="AlphaFoldDB" id="A0AAN5I557"/>
<evidence type="ECO:0000313" key="11">
    <source>
        <dbReference type="EMBL" id="GMR51884.1"/>
    </source>
</evidence>
<dbReference type="EC" id="2.7.10.1" evidence="2"/>
<dbReference type="GO" id="GO:0004714">
    <property type="term" value="F:transmembrane receptor protein tyrosine kinase activity"/>
    <property type="evidence" value="ECO:0007669"/>
    <property type="project" value="UniProtKB-EC"/>
</dbReference>
<gene>
    <name evidence="11" type="ORF">PMAYCL1PPCAC_22079</name>
</gene>
<keyword evidence="8" id="KW-0829">Tyrosine-protein kinase</keyword>
<dbReference type="PANTHER" id="PTHR24416">
    <property type="entry name" value="TYROSINE-PROTEIN KINASE RECEPTOR"/>
    <property type="match status" value="1"/>
</dbReference>
<reference evidence="12" key="1">
    <citation type="submission" date="2022-10" db="EMBL/GenBank/DDBJ databases">
        <title>Genome assembly of Pristionchus species.</title>
        <authorList>
            <person name="Yoshida K."/>
            <person name="Sommer R.J."/>
        </authorList>
    </citation>
    <scope>NUCLEOTIDE SEQUENCE [LARGE SCALE GENOMIC DNA]</scope>
    <source>
        <strain evidence="12">RS5460</strain>
    </source>
</reference>
<dbReference type="Gene3D" id="1.10.510.10">
    <property type="entry name" value="Transferase(Phosphotransferase) domain 1"/>
    <property type="match status" value="1"/>
</dbReference>
<dbReference type="InterPro" id="IPR011009">
    <property type="entry name" value="Kinase-like_dom_sf"/>
</dbReference>
<dbReference type="PANTHER" id="PTHR24416:SF583">
    <property type="entry name" value="RECEPTOR PROTEIN-TYROSINE KINASE"/>
    <property type="match status" value="1"/>
</dbReference>
<comment type="caution">
    <text evidence="11">The sequence shown here is derived from an EMBL/GenBank/DDBJ whole genome shotgun (WGS) entry which is preliminary data.</text>
</comment>
<evidence type="ECO:0000259" key="10">
    <source>
        <dbReference type="PROSITE" id="PS50011"/>
    </source>
</evidence>
<dbReference type="InterPro" id="IPR001245">
    <property type="entry name" value="Ser-Thr/Tyr_kinase_cat_dom"/>
</dbReference>
<evidence type="ECO:0000256" key="5">
    <source>
        <dbReference type="ARBA" id="ARBA00022777"/>
    </source>
</evidence>
<dbReference type="GO" id="GO:0012505">
    <property type="term" value="C:endomembrane system"/>
    <property type="evidence" value="ECO:0007669"/>
    <property type="project" value="UniProtKB-SubCell"/>
</dbReference>
<feature type="domain" description="Protein kinase" evidence="10">
    <location>
        <begin position="1"/>
        <end position="144"/>
    </location>
</feature>
<evidence type="ECO:0000256" key="3">
    <source>
        <dbReference type="ARBA" id="ARBA00022679"/>
    </source>
</evidence>
<comment type="catalytic activity">
    <reaction evidence="9">
        <text>L-tyrosyl-[protein] + ATP = O-phospho-L-tyrosyl-[protein] + ADP + H(+)</text>
        <dbReference type="Rhea" id="RHEA:10596"/>
        <dbReference type="Rhea" id="RHEA-COMP:10136"/>
        <dbReference type="Rhea" id="RHEA-COMP:20101"/>
        <dbReference type="ChEBI" id="CHEBI:15378"/>
        <dbReference type="ChEBI" id="CHEBI:30616"/>
        <dbReference type="ChEBI" id="CHEBI:46858"/>
        <dbReference type="ChEBI" id="CHEBI:61978"/>
        <dbReference type="ChEBI" id="CHEBI:456216"/>
        <dbReference type="EC" id="2.7.10.1"/>
    </reaction>
</comment>
<evidence type="ECO:0000256" key="7">
    <source>
        <dbReference type="ARBA" id="ARBA00023136"/>
    </source>
</evidence>